<dbReference type="PROSITE" id="PS01031">
    <property type="entry name" value="SHSP"/>
    <property type="match status" value="1"/>
</dbReference>
<dbReference type="Proteomes" id="UP000537126">
    <property type="component" value="Unassembled WGS sequence"/>
</dbReference>
<comment type="caution">
    <text evidence="4">The sequence shown here is derived from an EMBL/GenBank/DDBJ whole genome shotgun (WGS) entry which is preliminary data.</text>
</comment>
<name>A0A846MQZ5_9BACT</name>
<evidence type="ECO:0000256" key="2">
    <source>
        <dbReference type="RuleBase" id="RU003616"/>
    </source>
</evidence>
<dbReference type="RefSeq" id="WP_166919266.1">
    <property type="nucleotide sequence ID" value="NZ_JAASRN010000002.1"/>
</dbReference>
<dbReference type="AlphaFoldDB" id="A0A846MQZ5"/>
<dbReference type="SUPFAM" id="SSF49764">
    <property type="entry name" value="HSP20-like chaperones"/>
    <property type="match status" value="1"/>
</dbReference>
<dbReference type="EMBL" id="JAASRN010000002">
    <property type="protein sequence ID" value="NIK74004.1"/>
    <property type="molecule type" value="Genomic_DNA"/>
</dbReference>
<evidence type="ECO:0000256" key="1">
    <source>
        <dbReference type="PROSITE-ProRule" id="PRU00285"/>
    </source>
</evidence>
<evidence type="ECO:0000313" key="5">
    <source>
        <dbReference type="Proteomes" id="UP000537126"/>
    </source>
</evidence>
<reference evidence="4 5" key="1">
    <citation type="submission" date="2020-03" db="EMBL/GenBank/DDBJ databases">
        <title>Genomic Encyclopedia of Type Strains, Phase IV (KMG-IV): sequencing the most valuable type-strain genomes for metagenomic binning, comparative biology and taxonomic classification.</title>
        <authorList>
            <person name="Goeker M."/>
        </authorList>
    </citation>
    <scope>NUCLEOTIDE SEQUENCE [LARGE SCALE GENOMIC DNA]</scope>
    <source>
        <strain evidence="4 5">DSM 5718</strain>
    </source>
</reference>
<dbReference type="Pfam" id="PF00011">
    <property type="entry name" value="HSP20"/>
    <property type="match status" value="1"/>
</dbReference>
<accession>A0A846MQZ5</accession>
<proteinExistence type="inferred from homology"/>
<evidence type="ECO:0000313" key="4">
    <source>
        <dbReference type="EMBL" id="NIK74004.1"/>
    </source>
</evidence>
<organism evidence="4 5">
    <name type="scientific">Thermonema lapsum</name>
    <dbReference type="NCBI Taxonomy" id="28195"/>
    <lineage>
        <taxon>Bacteria</taxon>
        <taxon>Pseudomonadati</taxon>
        <taxon>Bacteroidota</taxon>
        <taxon>Cytophagia</taxon>
        <taxon>Cytophagales</taxon>
        <taxon>Thermonemataceae</taxon>
        <taxon>Thermonema</taxon>
    </lineage>
</organism>
<dbReference type="Gene3D" id="2.60.40.790">
    <property type="match status" value="1"/>
</dbReference>
<dbReference type="CDD" id="cd06464">
    <property type="entry name" value="ACD_sHsps-like"/>
    <property type="match status" value="1"/>
</dbReference>
<evidence type="ECO:0000259" key="3">
    <source>
        <dbReference type="PROSITE" id="PS01031"/>
    </source>
</evidence>
<feature type="domain" description="SHSP" evidence="3">
    <location>
        <begin position="20"/>
        <end position="129"/>
    </location>
</feature>
<dbReference type="InterPro" id="IPR002068">
    <property type="entry name" value="A-crystallin/Hsp20_dom"/>
</dbReference>
<comment type="similarity">
    <text evidence="1 2">Belongs to the small heat shock protein (HSP20) family.</text>
</comment>
<sequence>MLSADKRLSKQLAKQAQCLSVTQGGIAPTRVQLQQAANAYVAEFYTPTLEYENYGVEIQNGQLVVFTHNELTHNEEGMVFPMFMGVYPILPHVDAQRIEAIFEDGILRIIAPFREGIQNLNKKIQIKKTGNNH</sequence>
<gene>
    <name evidence="4" type="ORF">FHS56_001517</name>
</gene>
<protein>
    <submittedName>
        <fullName evidence="4">HSP20 family molecular chaperone IbpA</fullName>
    </submittedName>
</protein>
<keyword evidence="5" id="KW-1185">Reference proteome</keyword>
<dbReference type="InterPro" id="IPR008978">
    <property type="entry name" value="HSP20-like_chaperone"/>
</dbReference>